<organism evidence="9 10">
    <name type="scientific">Dreissena polymorpha</name>
    <name type="common">Zebra mussel</name>
    <name type="synonym">Mytilus polymorpha</name>
    <dbReference type="NCBI Taxonomy" id="45954"/>
    <lineage>
        <taxon>Eukaryota</taxon>
        <taxon>Metazoa</taxon>
        <taxon>Spiralia</taxon>
        <taxon>Lophotrochozoa</taxon>
        <taxon>Mollusca</taxon>
        <taxon>Bivalvia</taxon>
        <taxon>Autobranchia</taxon>
        <taxon>Heteroconchia</taxon>
        <taxon>Euheterodonta</taxon>
        <taxon>Imparidentia</taxon>
        <taxon>Neoheterodontei</taxon>
        <taxon>Myida</taxon>
        <taxon>Dreissenoidea</taxon>
        <taxon>Dreissenidae</taxon>
        <taxon>Dreissena</taxon>
    </lineage>
</organism>
<sequence length="93" mass="10242">MLVLAFLSVFSNSIICHFILKSNTKRTVTDCFVCNLTVADIAFFMSAPLVASVRVNENWALGRGVCRLLVYSMNVCGTVMLWTMSAMSVNPVT</sequence>
<keyword evidence="3" id="KW-1133">Transmembrane helix</keyword>
<dbReference type="InterPro" id="IPR000276">
    <property type="entry name" value="GPCR_Rhodpsn"/>
</dbReference>
<keyword evidence="6" id="KW-0675">Receptor</keyword>
<keyword evidence="10" id="KW-1185">Reference proteome</keyword>
<comment type="subcellular location">
    <subcellularLocation>
        <location evidence="1">Membrane</location>
        <topology evidence="1">Multi-pass membrane protein</topology>
    </subcellularLocation>
</comment>
<comment type="caution">
    <text evidence="9">The sequence shown here is derived from an EMBL/GenBank/DDBJ whole genome shotgun (WGS) entry which is preliminary data.</text>
</comment>
<name>A0A9D4EZD0_DREPO</name>
<dbReference type="AlphaFoldDB" id="A0A9D4EZD0"/>
<accession>A0A9D4EZD0</accession>
<reference evidence="9" key="2">
    <citation type="submission" date="2020-11" db="EMBL/GenBank/DDBJ databases">
        <authorList>
            <person name="McCartney M.A."/>
            <person name="Auch B."/>
            <person name="Kono T."/>
            <person name="Mallez S."/>
            <person name="Becker A."/>
            <person name="Gohl D.M."/>
            <person name="Silverstein K.A.T."/>
            <person name="Koren S."/>
            <person name="Bechman K.B."/>
            <person name="Herman A."/>
            <person name="Abrahante J.E."/>
            <person name="Garbe J."/>
        </authorList>
    </citation>
    <scope>NUCLEOTIDE SEQUENCE</scope>
    <source>
        <strain evidence="9">Duluth1</strain>
        <tissue evidence="9">Whole animal</tissue>
    </source>
</reference>
<dbReference type="Pfam" id="PF00001">
    <property type="entry name" value="7tm_1"/>
    <property type="match status" value="1"/>
</dbReference>
<keyword evidence="2" id="KW-0812">Transmembrane</keyword>
<dbReference type="PANTHER" id="PTHR45695">
    <property type="entry name" value="LEUCOKININ RECEPTOR-RELATED"/>
    <property type="match status" value="1"/>
</dbReference>
<protein>
    <recommendedName>
        <fullName evidence="8">G-protein coupled receptors family 1 profile domain-containing protein</fullName>
    </recommendedName>
</protein>
<dbReference type="GO" id="GO:0005886">
    <property type="term" value="C:plasma membrane"/>
    <property type="evidence" value="ECO:0007669"/>
    <property type="project" value="TreeGrafter"/>
</dbReference>
<dbReference type="PANTHER" id="PTHR45695:SF37">
    <property type="entry name" value="FREE FATTY ACID RECEPTOR 4-LIKE"/>
    <property type="match status" value="1"/>
</dbReference>
<evidence type="ECO:0000256" key="4">
    <source>
        <dbReference type="ARBA" id="ARBA00023040"/>
    </source>
</evidence>
<evidence type="ECO:0000259" key="8">
    <source>
        <dbReference type="PROSITE" id="PS50262"/>
    </source>
</evidence>
<evidence type="ECO:0000313" key="9">
    <source>
        <dbReference type="EMBL" id="KAH3788233.1"/>
    </source>
</evidence>
<evidence type="ECO:0000256" key="2">
    <source>
        <dbReference type="ARBA" id="ARBA00022692"/>
    </source>
</evidence>
<evidence type="ECO:0000256" key="3">
    <source>
        <dbReference type="ARBA" id="ARBA00022989"/>
    </source>
</evidence>
<evidence type="ECO:0000256" key="6">
    <source>
        <dbReference type="ARBA" id="ARBA00023170"/>
    </source>
</evidence>
<dbReference type="PROSITE" id="PS50262">
    <property type="entry name" value="G_PROTEIN_RECEP_F1_2"/>
    <property type="match status" value="1"/>
</dbReference>
<dbReference type="Proteomes" id="UP000828390">
    <property type="component" value="Unassembled WGS sequence"/>
</dbReference>
<dbReference type="InterPro" id="IPR017452">
    <property type="entry name" value="GPCR_Rhodpsn_7TM"/>
</dbReference>
<keyword evidence="7" id="KW-0807">Transducer</keyword>
<keyword evidence="5" id="KW-0472">Membrane</keyword>
<evidence type="ECO:0000256" key="1">
    <source>
        <dbReference type="ARBA" id="ARBA00004141"/>
    </source>
</evidence>
<dbReference type="GO" id="GO:0004930">
    <property type="term" value="F:G protein-coupled receptor activity"/>
    <property type="evidence" value="ECO:0007669"/>
    <property type="project" value="UniProtKB-KW"/>
</dbReference>
<evidence type="ECO:0000313" key="10">
    <source>
        <dbReference type="Proteomes" id="UP000828390"/>
    </source>
</evidence>
<dbReference type="Gene3D" id="1.20.1070.10">
    <property type="entry name" value="Rhodopsin 7-helix transmembrane proteins"/>
    <property type="match status" value="1"/>
</dbReference>
<evidence type="ECO:0000256" key="7">
    <source>
        <dbReference type="ARBA" id="ARBA00023224"/>
    </source>
</evidence>
<reference evidence="9" key="1">
    <citation type="journal article" date="2019" name="bioRxiv">
        <title>The Genome of the Zebra Mussel, Dreissena polymorpha: A Resource for Invasive Species Research.</title>
        <authorList>
            <person name="McCartney M.A."/>
            <person name="Auch B."/>
            <person name="Kono T."/>
            <person name="Mallez S."/>
            <person name="Zhang Y."/>
            <person name="Obille A."/>
            <person name="Becker A."/>
            <person name="Abrahante J.E."/>
            <person name="Garbe J."/>
            <person name="Badalamenti J.P."/>
            <person name="Herman A."/>
            <person name="Mangelson H."/>
            <person name="Liachko I."/>
            <person name="Sullivan S."/>
            <person name="Sone E.D."/>
            <person name="Koren S."/>
            <person name="Silverstein K.A.T."/>
            <person name="Beckman K.B."/>
            <person name="Gohl D.M."/>
        </authorList>
    </citation>
    <scope>NUCLEOTIDE SEQUENCE</scope>
    <source>
        <strain evidence="9">Duluth1</strain>
        <tissue evidence="9">Whole animal</tissue>
    </source>
</reference>
<dbReference type="EMBL" id="JAIWYP010000008">
    <property type="protein sequence ID" value="KAH3788233.1"/>
    <property type="molecule type" value="Genomic_DNA"/>
</dbReference>
<feature type="domain" description="G-protein coupled receptors family 1 profile" evidence="8">
    <location>
        <begin position="11"/>
        <end position="93"/>
    </location>
</feature>
<evidence type="ECO:0000256" key="5">
    <source>
        <dbReference type="ARBA" id="ARBA00023136"/>
    </source>
</evidence>
<proteinExistence type="predicted"/>
<dbReference type="SUPFAM" id="SSF81321">
    <property type="entry name" value="Family A G protein-coupled receptor-like"/>
    <property type="match status" value="1"/>
</dbReference>
<keyword evidence="4" id="KW-0297">G-protein coupled receptor</keyword>
<gene>
    <name evidence="9" type="ORF">DPMN_166368</name>
</gene>